<dbReference type="InterPro" id="IPR045225">
    <property type="entry name" value="Uracil/uridine/allantoin_perm"/>
</dbReference>
<feature type="transmembrane region" description="Helical" evidence="6">
    <location>
        <begin position="79"/>
        <end position="101"/>
    </location>
</feature>
<dbReference type="Gene3D" id="1.10.4160.10">
    <property type="entry name" value="Hydantoin permease"/>
    <property type="match status" value="1"/>
</dbReference>
<protein>
    <submittedName>
        <fullName evidence="7">Thiamine transporter THI72</fullName>
    </submittedName>
</protein>
<evidence type="ECO:0000256" key="4">
    <source>
        <dbReference type="ARBA" id="ARBA00022989"/>
    </source>
</evidence>
<dbReference type="Proteomes" id="UP000422736">
    <property type="component" value="Chromosome 8"/>
</dbReference>
<proteinExistence type="inferred from homology"/>
<dbReference type="CDD" id="cd11482">
    <property type="entry name" value="SLC-NCS1sbd_NRT1-like"/>
    <property type="match status" value="1"/>
</dbReference>
<keyword evidence="4 6" id="KW-1133">Transmembrane helix</keyword>
<feature type="transmembrane region" description="Helical" evidence="6">
    <location>
        <begin position="245"/>
        <end position="263"/>
    </location>
</feature>
<name>A0ABX6F0R7_KLUMA</name>
<dbReference type="EMBL" id="CP015060">
    <property type="protein sequence ID" value="QGN17589.1"/>
    <property type="molecule type" value="Genomic_DNA"/>
</dbReference>
<feature type="transmembrane region" description="Helical" evidence="6">
    <location>
        <begin position="122"/>
        <end position="152"/>
    </location>
</feature>
<keyword evidence="3 6" id="KW-0812">Transmembrane</keyword>
<feature type="transmembrane region" description="Helical" evidence="6">
    <location>
        <begin position="398"/>
        <end position="423"/>
    </location>
</feature>
<feature type="transmembrane region" description="Helical" evidence="6">
    <location>
        <begin position="453"/>
        <end position="471"/>
    </location>
</feature>
<feature type="transmembrane region" description="Helical" evidence="6">
    <location>
        <begin position="374"/>
        <end position="392"/>
    </location>
</feature>
<dbReference type="PANTHER" id="PTHR30618">
    <property type="entry name" value="NCS1 FAMILY PURINE/PYRIMIDINE TRANSPORTER"/>
    <property type="match status" value="1"/>
</dbReference>
<evidence type="ECO:0000256" key="5">
    <source>
        <dbReference type="ARBA" id="ARBA00023136"/>
    </source>
</evidence>
<organism evidence="7 8">
    <name type="scientific">Kluyveromyces marxianus</name>
    <name type="common">Yeast</name>
    <name type="synonym">Candida kefyr</name>
    <dbReference type="NCBI Taxonomy" id="4911"/>
    <lineage>
        <taxon>Eukaryota</taxon>
        <taxon>Fungi</taxon>
        <taxon>Dikarya</taxon>
        <taxon>Ascomycota</taxon>
        <taxon>Saccharomycotina</taxon>
        <taxon>Saccharomycetes</taxon>
        <taxon>Saccharomycetales</taxon>
        <taxon>Saccharomycetaceae</taxon>
        <taxon>Kluyveromyces</taxon>
    </lineage>
</organism>
<feature type="transmembrane region" description="Helical" evidence="6">
    <location>
        <begin position="200"/>
        <end position="221"/>
    </location>
</feature>
<dbReference type="Pfam" id="PF02133">
    <property type="entry name" value="Transp_cyt_pur"/>
    <property type="match status" value="1"/>
</dbReference>
<keyword evidence="8" id="KW-1185">Reference proteome</keyword>
<comment type="similarity">
    <text evidence="2">Belongs to the purine-cytosine permease (2.A.39) family.</text>
</comment>
<reference evidence="7 8" key="1">
    <citation type="submission" date="2016-03" db="EMBL/GenBank/DDBJ databases">
        <title>How can Kluyveromyces marxianus grow so fast - potential evolutionary course in Saccharomyces Complex revealed by comparative genomics.</title>
        <authorList>
            <person name="Mo W."/>
            <person name="Lu W."/>
            <person name="Yang X."/>
            <person name="Qi J."/>
            <person name="Lv H."/>
        </authorList>
    </citation>
    <scope>NUCLEOTIDE SEQUENCE [LARGE SCALE GENOMIC DNA]</scope>
    <source>
        <strain evidence="7 8">FIM1</strain>
    </source>
</reference>
<feature type="transmembrane region" description="Helical" evidence="6">
    <location>
        <begin position="483"/>
        <end position="503"/>
    </location>
</feature>
<dbReference type="PANTHER" id="PTHR30618:SF15">
    <property type="entry name" value="NICOTINAMIDE RIBOSIDE TRANSPORTER 1-RELATED"/>
    <property type="match status" value="1"/>
</dbReference>
<evidence type="ECO:0000313" key="8">
    <source>
        <dbReference type="Proteomes" id="UP000422736"/>
    </source>
</evidence>
<evidence type="ECO:0000256" key="3">
    <source>
        <dbReference type="ARBA" id="ARBA00022692"/>
    </source>
</evidence>
<sequence length="583" mass="65737">MTFLGRLHRLVVLDESDRTKNRDLVPMPVSRRRWGVYGYTSYWTLLCLCISTWSGGSSLLLFDVGTDGSVSVLGMNGQQTIGCIVLANFFISVAAILNSVYGSKYHIGYSVFQRIIFGVRGSAFGVLIRAILSVVWFASQSWLGGLCVNVVLSSWSRRFLNMKNTFPESVPMTSQELVGFVVFLVINVPVLMIRPEYYDHILAAGSFCMFFVGLGITIWAVKANGWSNGPLLTAPITASSSQLGWSWMANLNAWYSFIVAGIANQSDYARFNRRPRDSYIGTMIGVNVMGIVLPLMGIVTASAMLERYKQTFWMPNDICMFWLQEHYDAKSRAGAFFAGLGLLISQLGVNCASNAISGGMDLASIFPEYINIRRGALLIMLLAWPTQPWLFYNTSSTFITVMSSFTVFITPLTAMFMCDYYVIRKQVIKLSDLYVDSPKSIYWYQKGVNWRNMLCFLFGAAPGLPGLIHAANPKIHINSGINHFYQGSFVFQFVITFALYYIINTVFKPEVGQRDHVDYYHTFTEKELREWDMVPADDYNYPSIEFTNSSSKEVHYENPHADGSLQHLKMGYNETSKESMEES</sequence>
<comment type="subcellular location">
    <subcellularLocation>
        <location evidence="1">Membrane</location>
        <topology evidence="1">Multi-pass membrane protein</topology>
    </subcellularLocation>
</comment>
<feature type="transmembrane region" description="Helical" evidence="6">
    <location>
        <begin position="284"/>
        <end position="305"/>
    </location>
</feature>
<evidence type="ECO:0000313" key="7">
    <source>
        <dbReference type="EMBL" id="QGN17589.1"/>
    </source>
</evidence>
<feature type="transmembrane region" description="Helical" evidence="6">
    <location>
        <begin position="333"/>
        <end position="353"/>
    </location>
</feature>
<gene>
    <name evidence="7" type="primary">THI72</name>
    <name evidence="7" type="ORF">FIM1_4796</name>
</gene>
<evidence type="ECO:0000256" key="6">
    <source>
        <dbReference type="SAM" id="Phobius"/>
    </source>
</evidence>
<evidence type="ECO:0000256" key="1">
    <source>
        <dbReference type="ARBA" id="ARBA00004141"/>
    </source>
</evidence>
<dbReference type="InterPro" id="IPR001248">
    <property type="entry name" value="Pur-cyt_permease"/>
</dbReference>
<feature type="transmembrane region" description="Helical" evidence="6">
    <location>
        <begin position="36"/>
        <end position="59"/>
    </location>
</feature>
<accession>A0ABX6F0R7</accession>
<feature type="transmembrane region" description="Helical" evidence="6">
    <location>
        <begin position="172"/>
        <end position="193"/>
    </location>
</feature>
<keyword evidence="5 6" id="KW-0472">Membrane</keyword>
<evidence type="ECO:0000256" key="2">
    <source>
        <dbReference type="ARBA" id="ARBA00008974"/>
    </source>
</evidence>